<feature type="region of interest" description="Disordered" evidence="2">
    <location>
        <begin position="41"/>
        <end position="75"/>
    </location>
</feature>
<dbReference type="InterPro" id="IPR050570">
    <property type="entry name" value="Cell_wall_metabolism_enzyme"/>
</dbReference>
<dbReference type="InterPro" id="IPR016047">
    <property type="entry name" value="M23ase_b-sheet_dom"/>
</dbReference>
<keyword evidence="6" id="KW-1185">Reference proteome</keyword>
<dbReference type="AlphaFoldDB" id="A0A9X3WSL2"/>
<gene>
    <name evidence="5" type="ORF">NC797_00890</name>
</gene>
<evidence type="ECO:0000313" key="6">
    <source>
        <dbReference type="Proteomes" id="UP001145050"/>
    </source>
</evidence>
<dbReference type="PANTHER" id="PTHR21666:SF270">
    <property type="entry name" value="MUREIN HYDROLASE ACTIVATOR ENVC"/>
    <property type="match status" value="1"/>
</dbReference>
<dbReference type="Proteomes" id="UP001145050">
    <property type="component" value="Unassembled WGS sequence"/>
</dbReference>
<keyword evidence="1" id="KW-0732">Signal</keyword>
<comment type="caution">
    <text evidence="5">The sequence shown here is derived from an EMBL/GenBank/DDBJ whole genome shotgun (WGS) entry which is preliminary data.</text>
</comment>
<dbReference type="SUPFAM" id="SSF51261">
    <property type="entry name" value="Duplicated hybrid motif"/>
    <property type="match status" value="1"/>
</dbReference>
<name>A0A9X3WSL2_9BACI</name>
<evidence type="ECO:0000256" key="2">
    <source>
        <dbReference type="SAM" id="MobiDB-lite"/>
    </source>
</evidence>
<proteinExistence type="predicted"/>
<evidence type="ECO:0000313" key="5">
    <source>
        <dbReference type="EMBL" id="MDC3423061.1"/>
    </source>
</evidence>
<feature type="compositionally biased region" description="Basic and acidic residues" evidence="2">
    <location>
        <begin position="54"/>
        <end position="65"/>
    </location>
</feature>
<dbReference type="InterPro" id="IPR057309">
    <property type="entry name" value="PcsB_CC"/>
</dbReference>
<reference evidence="5" key="1">
    <citation type="submission" date="2022-06" db="EMBL/GenBank/DDBJ databases">
        <title>Aquibacillus sp. a new bacterium isolated from soil saline samples.</title>
        <authorList>
            <person name="Galisteo C."/>
            <person name="De La Haba R."/>
            <person name="Sanchez-Porro C."/>
            <person name="Ventosa A."/>
        </authorList>
    </citation>
    <scope>NUCLEOTIDE SEQUENCE</scope>
    <source>
        <strain evidence="5">3ASR75-11</strain>
    </source>
</reference>
<sequence>MKRILNTVITAIMVLGLFTVGTKPVDAEGMDEINKKLEELEKEQNEVDSQSDDINDKSDDTESKMNENVQQQEKVNNEIAQINRQLEQTEKELNTKEQEIEQTTKNIEQLKKDIAELKKRIAKREELLKNRIRALQQSGGDISYLEVLMGAQSFGDFLNRAAAVTTIMDQDKTIMETHRAEKQELETKQKDLVDKKQSLVKKKEELDTLKASLASQRKQKSDLVAQLKDKYEELEEFKMSLQEEQEILRGQEAAIKKAMEAAKNEKNRLEQLAAERERQKKEQQQSNGGSSPSSTPASGGNGLIGWPTSGYVTSPFGPRGAEYHQGIDIGNATARQGGDVPIRAVADGIVSRSYTSSSYGNVVFITHYLDGQIYTSVYAHMKYTPLVGNGATVKKGQQLGVMGATGNVTGPHLHFEFHRGQWNYAKSNAVNPYNYLP</sequence>
<dbReference type="Gene3D" id="2.70.70.10">
    <property type="entry name" value="Glucose Permease (Domain IIA)"/>
    <property type="match status" value="1"/>
</dbReference>
<feature type="compositionally biased region" description="Low complexity" evidence="2">
    <location>
        <begin position="284"/>
        <end position="298"/>
    </location>
</feature>
<organism evidence="5 6">
    <name type="scientific">Terrihalobacillus insolitus</name>
    <dbReference type="NCBI Taxonomy" id="2950438"/>
    <lineage>
        <taxon>Bacteria</taxon>
        <taxon>Bacillati</taxon>
        <taxon>Bacillota</taxon>
        <taxon>Bacilli</taxon>
        <taxon>Bacillales</taxon>
        <taxon>Bacillaceae</taxon>
        <taxon>Terrihalobacillus</taxon>
    </lineage>
</organism>
<protein>
    <submittedName>
        <fullName evidence="5">Peptidoglycan DD-metalloendopeptidase family protein</fullName>
    </submittedName>
</protein>
<feature type="domain" description="M23ase beta-sheet core" evidence="3">
    <location>
        <begin position="323"/>
        <end position="426"/>
    </location>
</feature>
<dbReference type="Pfam" id="PF01551">
    <property type="entry name" value="Peptidase_M23"/>
    <property type="match status" value="1"/>
</dbReference>
<dbReference type="EMBL" id="JAMQKB010000001">
    <property type="protein sequence ID" value="MDC3423061.1"/>
    <property type="molecule type" value="Genomic_DNA"/>
</dbReference>
<evidence type="ECO:0000259" key="4">
    <source>
        <dbReference type="Pfam" id="PF24568"/>
    </source>
</evidence>
<dbReference type="GO" id="GO:0004222">
    <property type="term" value="F:metalloendopeptidase activity"/>
    <property type="evidence" value="ECO:0007669"/>
    <property type="project" value="TreeGrafter"/>
</dbReference>
<dbReference type="Gene3D" id="6.10.250.3150">
    <property type="match status" value="1"/>
</dbReference>
<dbReference type="Pfam" id="PF24568">
    <property type="entry name" value="CC_PcsB"/>
    <property type="match status" value="1"/>
</dbReference>
<dbReference type="PANTHER" id="PTHR21666">
    <property type="entry name" value="PEPTIDASE-RELATED"/>
    <property type="match status" value="1"/>
</dbReference>
<dbReference type="RefSeq" id="WP_272434709.1">
    <property type="nucleotide sequence ID" value="NZ_JAMQKB010000001.1"/>
</dbReference>
<evidence type="ECO:0000256" key="1">
    <source>
        <dbReference type="ARBA" id="ARBA00022729"/>
    </source>
</evidence>
<dbReference type="CDD" id="cd12797">
    <property type="entry name" value="M23_peptidase"/>
    <property type="match status" value="1"/>
</dbReference>
<feature type="domain" description="Peptidoglycan hydrolase PcsB coiled-coil" evidence="4">
    <location>
        <begin position="114"/>
        <end position="188"/>
    </location>
</feature>
<feature type="region of interest" description="Disordered" evidence="2">
    <location>
        <begin position="275"/>
        <end position="304"/>
    </location>
</feature>
<feature type="compositionally biased region" description="Low complexity" evidence="2">
    <location>
        <begin position="66"/>
        <end position="75"/>
    </location>
</feature>
<accession>A0A9X3WSL2</accession>
<dbReference type="InterPro" id="IPR011055">
    <property type="entry name" value="Dup_hybrid_motif"/>
</dbReference>
<evidence type="ECO:0000259" key="3">
    <source>
        <dbReference type="Pfam" id="PF01551"/>
    </source>
</evidence>